<dbReference type="PROSITE" id="PS51722">
    <property type="entry name" value="G_TR_2"/>
    <property type="match status" value="1"/>
</dbReference>
<dbReference type="InterPro" id="IPR036388">
    <property type="entry name" value="WH-like_DNA-bd_sf"/>
</dbReference>
<feature type="domain" description="Tr-type G" evidence="9">
    <location>
        <begin position="1"/>
        <end position="172"/>
    </location>
</feature>
<comment type="subcellular location">
    <subcellularLocation>
        <location evidence="1">Cytoplasm</location>
    </subcellularLocation>
</comment>
<evidence type="ECO:0000313" key="11">
    <source>
        <dbReference type="Proteomes" id="UP001171751"/>
    </source>
</evidence>
<evidence type="ECO:0000256" key="2">
    <source>
        <dbReference type="ARBA" id="ARBA00015953"/>
    </source>
</evidence>
<evidence type="ECO:0000256" key="1">
    <source>
        <dbReference type="ARBA" id="ARBA00004496"/>
    </source>
</evidence>
<evidence type="ECO:0000256" key="4">
    <source>
        <dbReference type="ARBA" id="ARBA00022741"/>
    </source>
</evidence>
<dbReference type="GO" id="GO:0001514">
    <property type="term" value="P:selenocysteine incorporation"/>
    <property type="evidence" value="ECO:0007669"/>
    <property type="project" value="InterPro"/>
</dbReference>
<dbReference type="Pfam" id="PF00009">
    <property type="entry name" value="GTP_EFTU"/>
    <property type="match status" value="1"/>
</dbReference>
<dbReference type="InterPro" id="IPR004535">
    <property type="entry name" value="Transl_elong_SelB"/>
</dbReference>
<dbReference type="PRINTS" id="PR00315">
    <property type="entry name" value="ELONGATNFCT"/>
</dbReference>
<dbReference type="CDD" id="cd04171">
    <property type="entry name" value="SelB"/>
    <property type="match status" value="1"/>
</dbReference>
<dbReference type="NCBIfam" id="TIGR00231">
    <property type="entry name" value="small_GTP"/>
    <property type="match status" value="1"/>
</dbReference>
<dbReference type="Gene3D" id="3.40.50.300">
    <property type="entry name" value="P-loop containing nucleotide triphosphate hydrolases"/>
    <property type="match status" value="1"/>
</dbReference>
<dbReference type="InterPro" id="IPR004161">
    <property type="entry name" value="EFTu-like_2"/>
</dbReference>
<dbReference type="PANTHER" id="PTHR43721:SF22">
    <property type="entry name" value="ELONGATION FACTOR TU, MITOCHONDRIAL"/>
    <property type="match status" value="1"/>
</dbReference>
<evidence type="ECO:0000313" key="10">
    <source>
        <dbReference type="EMBL" id="MDO5456979.1"/>
    </source>
</evidence>
<protein>
    <recommendedName>
        <fullName evidence="2">Selenocysteine-specific elongation factor</fullName>
    </recommendedName>
    <alternativeName>
        <fullName evidence="8">SelB translation factor</fullName>
    </alternativeName>
</protein>
<evidence type="ECO:0000256" key="5">
    <source>
        <dbReference type="ARBA" id="ARBA00022917"/>
    </source>
</evidence>
<evidence type="ECO:0000256" key="6">
    <source>
        <dbReference type="ARBA" id="ARBA00023134"/>
    </source>
</evidence>
<dbReference type="GO" id="GO:0005829">
    <property type="term" value="C:cytosol"/>
    <property type="evidence" value="ECO:0007669"/>
    <property type="project" value="TreeGrafter"/>
</dbReference>
<dbReference type="Gene3D" id="1.10.10.2770">
    <property type="match status" value="1"/>
</dbReference>
<evidence type="ECO:0000256" key="8">
    <source>
        <dbReference type="ARBA" id="ARBA00031615"/>
    </source>
</evidence>
<dbReference type="GO" id="GO:0005525">
    <property type="term" value="F:GTP binding"/>
    <property type="evidence" value="ECO:0007669"/>
    <property type="project" value="UniProtKB-KW"/>
</dbReference>
<organism evidence="10 11">
    <name type="scientific">Atopococcus tabaci</name>
    <dbReference type="NCBI Taxonomy" id="269774"/>
    <lineage>
        <taxon>Bacteria</taxon>
        <taxon>Bacillati</taxon>
        <taxon>Bacillota</taxon>
        <taxon>Bacilli</taxon>
        <taxon>Lactobacillales</taxon>
        <taxon>Carnobacteriaceae</taxon>
        <taxon>Atopococcus</taxon>
    </lineage>
</organism>
<gene>
    <name evidence="10" type="primary">selB</name>
    <name evidence="10" type="ORF">Q4F26_01405</name>
</gene>
<dbReference type="InterPro" id="IPR050055">
    <property type="entry name" value="EF-Tu_GTPase"/>
</dbReference>
<dbReference type="Proteomes" id="UP001171751">
    <property type="component" value="Unassembled WGS sequence"/>
</dbReference>
<proteinExistence type="predicted"/>
<dbReference type="Pfam" id="PF09107">
    <property type="entry name" value="WHD_3rd_SelB"/>
    <property type="match status" value="1"/>
</dbReference>
<dbReference type="NCBIfam" id="TIGR00475">
    <property type="entry name" value="selB"/>
    <property type="match status" value="1"/>
</dbReference>
<keyword evidence="10" id="KW-0251">Elongation factor</keyword>
<comment type="function">
    <text evidence="7">Translation factor necessary for the incorporation of selenocysteine into proteins. It probably replaces EF-Tu for the insertion of selenocysteine directed by the UGA codon. SelB binds GTP and GDP.</text>
</comment>
<reference evidence="10" key="1">
    <citation type="submission" date="2023-07" db="EMBL/GenBank/DDBJ databases">
        <title>Between Cages and Wild: Unraveling the Impact of Captivity on Animal Microbiomes and Antimicrobial Resistance.</title>
        <authorList>
            <person name="Schmartz G.P."/>
            <person name="Rehner J."/>
            <person name="Schuff M.J."/>
            <person name="Becker S.L."/>
            <person name="Kravczyk M."/>
            <person name="Gurevich A."/>
            <person name="Francke R."/>
            <person name="Mueller R."/>
            <person name="Keller V."/>
            <person name="Keller A."/>
        </authorList>
    </citation>
    <scope>NUCLEOTIDE SEQUENCE</scope>
    <source>
        <strain evidence="10">S39M_St_73</strain>
    </source>
</reference>
<dbReference type="SUPFAM" id="SSF52540">
    <property type="entry name" value="P-loop containing nucleoside triphosphate hydrolases"/>
    <property type="match status" value="1"/>
</dbReference>
<keyword evidence="5" id="KW-0648">Protein biosynthesis</keyword>
<dbReference type="InterPro" id="IPR036390">
    <property type="entry name" value="WH_DNA-bd_sf"/>
</dbReference>
<dbReference type="GO" id="GO:0003723">
    <property type="term" value="F:RNA binding"/>
    <property type="evidence" value="ECO:0007669"/>
    <property type="project" value="InterPro"/>
</dbReference>
<dbReference type="GO" id="GO:0003924">
    <property type="term" value="F:GTPase activity"/>
    <property type="evidence" value="ECO:0007669"/>
    <property type="project" value="InterPro"/>
</dbReference>
<dbReference type="SUPFAM" id="SSF50465">
    <property type="entry name" value="EF-Tu/eEF-1alpha/eIF2-gamma C-terminal domain"/>
    <property type="match status" value="1"/>
</dbReference>
<dbReference type="InterPro" id="IPR009000">
    <property type="entry name" value="Transl_B-barrel_sf"/>
</dbReference>
<dbReference type="InterPro" id="IPR015190">
    <property type="entry name" value="Elong_fac_SelB-wing-hlx_typ-2"/>
</dbReference>
<dbReference type="InterPro" id="IPR057335">
    <property type="entry name" value="Beta-barrel_SelB"/>
</dbReference>
<dbReference type="EMBL" id="JAUNQW010000003">
    <property type="protein sequence ID" value="MDO5456979.1"/>
    <property type="molecule type" value="Genomic_DNA"/>
</dbReference>
<keyword evidence="3" id="KW-0963">Cytoplasm</keyword>
<dbReference type="Pfam" id="PF09106">
    <property type="entry name" value="WHD_2nd_SelB"/>
    <property type="match status" value="1"/>
</dbReference>
<dbReference type="Gene3D" id="1.10.10.10">
    <property type="entry name" value="Winged helix-like DNA-binding domain superfamily/Winged helix DNA-binding domain"/>
    <property type="match status" value="1"/>
</dbReference>
<dbReference type="InterPro" id="IPR015191">
    <property type="entry name" value="SelB_WHD4"/>
</dbReference>
<dbReference type="CDD" id="cd15491">
    <property type="entry name" value="selB_III"/>
    <property type="match status" value="1"/>
</dbReference>
<dbReference type="GO" id="GO:0003746">
    <property type="term" value="F:translation elongation factor activity"/>
    <property type="evidence" value="ECO:0007669"/>
    <property type="project" value="UniProtKB-KW"/>
</dbReference>
<evidence type="ECO:0000259" key="9">
    <source>
        <dbReference type="PROSITE" id="PS51722"/>
    </source>
</evidence>
<dbReference type="CDD" id="cd03696">
    <property type="entry name" value="SelB_II"/>
    <property type="match status" value="1"/>
</dbReference>
<keyword evidence="4" id="KW-0547">Nucleotide-binding</keyword>
<dbReference type="SUPFAM" id="SSF46785">
    <property type="entry name" value="Winged helix' DNA-binding domain"/>
    <property type="match status" value="2"/>
</dbReference>
<dbReference type="SUPFAM" id="SSF50447">
    <property type="entry name" value="Translation proteins"/>
    <property type="match status" value="1"/>
</dbReference>
<name>A0AA43UB04_9LACT</name>
<dbReference type="InterPro" id="IPR005225">
    <property type="entry name" value="Small_GTP-bd"/>
</dbReference>
<accession>A0AA43UB04</accession>
<keyword evidence="6" id="KW-0342">GTP-binding</keyword>
<sequence length="628" mass="70231">MQNFVIGTAGHIDHGKSTLIKALTGEDLDSTREEKERGLTINLGFTYLTLDNGEEIGIVDVPGHEKFVKNMLAGAAGIDAALLVIDANEGIMPQTQEHAAILTLLGIEKFIIVLTKTAQADETLLEIVKEDIRDQFSGTPLDNAVMVETDAVEGIGIDDLKSVIQTMAEDSDFSQKESVPARLNVDRAFSVKGIGTVVTGTLAEGVLEVGDTLTLYPEEIETTVRNIQIHGNDEPAAHAGNRTALNLTKLSLDDIHRGDVLTAGHLEASYMLDVKLEVIAEAEEPVKMWDRMHVNIGTKEVIGRVVPLGVEEIYPGDEGFAQLRLEEKVTVKKEDRFILRRFSPVITVAGGTVLDESPEKHKRFNEDVIESLAIKESGDLSAIIQDFITDGQQGQFTVKEISDGIHTSAAELEDVLQEMIVDGQLIAFRQHYMAAESFNSLKEDMKNILAEYHDQYKIRAGMPLEEFRSRFKQVQPRDVDAVLKRLTEDEEIKVEGQYIALADFEVKYTPEQKKIHSRLENEIKAAGMQPPFIDQIIEKGTLEAEIFYQMTGKELYQLNQSLVFHRDVFEEAKQKIIDYIEENDTISLGEARDLLDTSRKYIMPFLEHLDDIGITARQDDVRILKNRK</sequence>
<dbReference type="Pfam" id="PF03144">
    <property type="entry name" value="GTP_EFTU_D2"/>
    <property type="match status" value="1"/>
</dbReference>
<dbReference type="AlphaFoldDB" id="A0AA43UB04"/>
<evidence type="ECO:0000256" key="7">
    <source>
        <dbReference type="ARBA" id="ARBA00025526"/>
    </source>
</evidence>
<dbReference type="Pfam" id="PF25461">
    <property type="entry name" value="Beta-barrel_SelB"/>
    <property type="match status" value="1"/>
</dbReference>
<dbReference type="InterPro" id="IPR000795">
    <property type="entry name" value="T_Tr_GTP-bd_dom"/>
</dbReference>
<dbReference type="PANTHER" id="PTHR43721">
    <property type="entry name" value="ELONGATION FACTOR TU-RELATED"/>
    <property type="match status" value="1"/>
</dbReference>
<keyword evidence="11" id="KW-1185">Reference proteome</keyword>
<dbReference type="Gene3D" id="2.40.30.10">
    <property type="entry name" value="Translation factors"/>
    <property type="match status" value="1"/>
</dbReference>
<dbReference type="InterPro" id="IPR027417">
    <property type="entry name" value="P-loop_NTPase"/>
</dbReference>
<comment type="caution">
    <text evidence="10">The sequence shown here is derived from an EMBL/GenBank/DDBJ whole genome shotgun (WGS) entry which is preliminary data.</text>
</comment>
<evidence type="ECO:0000256" key="3">
    <source>
        <dbReference type="ARBA" id="ARBA00022490"/>
    </source>
</evidence>
<dbReference type="InterPro" id="IPR009001">
    <property type="entry name" value="Transl_elong_EF1A/Init_IF2_C"/>
</dbReference>